<dbReference type="STRING" id="1329250.WOSG25_021390"/>
<dbReference type="EC" id="2.7.7.6" evidence="5"/>
<comment type="function">
    <text evidence="5">A non-essential component of RNA polymerase (RNAP).</text>
</comment>
<dbReference type="OrthoDB" id="2147503at2"/>
<gene>
    <name evidence="5" type="primary">rpoY</name>
    <name evidence="6" type="ORF">WOSG25_021390</name>
</gene>
<protein>
    <recommendedName>
        <fullName evidence="5">DNA-directed RNA polymerase subunit epsilon</fullName>
        <shortName evidence="5">RNAP epsilon subunit</shortName>
        <ecNumber evidence="5">2.7.7.6</ecNumber>
    </recommendedName>
    <alternativeName>
        <fullName evidence="5">RNA polymerase epsilon subunit</fullName>
    </alternativeName>
    <alternativeName>
        <fullName evidence="5">Transcriptase subunit epsilon</fullName>
    </alternativeName>
</protein>
<accession>A0A069CSI6</accession>
<keyword evidence="1 5" id="KW-0240">DNA-directed RNA polymerase</keyword>
<dbReference type="AlphaFoldDB" id="A0A069CSI6"/>
<name>A0A069CSI6_WEIOS</name>
<reference evidence="7" key="1">
    <citation type="journal article" date="2014" name="Genome Announc.">
        <title>Draft genome sequence of Weissella oryzae SG25T, isolated from fermented rice grains.</title>
        <authorList>
            <person name="Tanizawa Y."/>
            <person name="Fujisawa T."/>
            <person name="Mochizuki T."/>
            <person name="Kaminuma E."/>
            <person name="Suzuki Y."/>
            <person name="Nakamura Y."/>
            <person name="Tohno M."/>
        </authorList>
    </citation>
    <scope>NUCLEOTIDE SEQUENCE [LARGE SCALE GENOMIC DNA]</scope>
    <source>
        <strain evidence="7">DSM 25784 / JCM 18191 / LMG 30913 / SG25</strain>
    </source>
</reference>
<dbReference type="GO" id="GO:0000428">
    <property type="term" value="C:DNA-directed RNA polymerase complex"/>
    <property type="evidence" value="ECO:0007669"/>
    <property type="project" value="UniProtKB-KW"/>
</dbReference>
<dbReference type="Proteomes" id="UP000030643">
    <property type="component" value="Unassembled WGS sequence"/>
</dbReference>
<evidence type="ECO:0000256" key="1">
    <source>
        <dbReference type="ARBA" id="ARBA00022478"/>
    </source>
</evidence>
<dbReference type="RefSeq" id="WP_027698458.1">
    <property type="nucleotide sequence ID" value="NZ_DF820485.1"/>
</dbReference>
<dbReference type="GO" id="GO:0003677">
    <property type="term" value="F:DNA binding"/>
    <property type="evidence" value="ECO:0007669"/>
    <property type="project" value="UniProtKB-UniRule"/>
</dbReference>
<evidence type="ECO:0000256" key="3">
    <source>
        <dbReference type="ARBA" id="ARBA00022695"/>
    </source>
</evidence>
<keyword evidence="7" id="KW-1185">Reference proteome</keyword>
<dbReference type="GO" id="GO:0006351">
    <property type="term" value="P:DNA-templated transcription"/>
    <property type="evidence" value="ECO:0007669"/>
    <property type="project" value="UniProtKB-UniRule"/>
</dbReference>
<proteinExistence type="inferred from homology"/>
<dbReference type="InterPro" id="IPR009907">
    <property type="entry name" value="RpoY"/>
</dbReference>
<evidence type="ECO:0000256" key="5">
    <source>
        <dbReference type="HAMAP-Rule" id="MF_01553"/>
    </source>
</evidence>
<organism evidence="6 7">
    <name type="scientific">Weissella oryzae (strain DSM 25784 / JCM 18191 / LMG 30913 / SG25)</name>
    <dbReference type="NCBI Taxonomy" id="1329250"/>
    <lineage>
        <taxon>Bacteria</taxon>
        <taxon>Bacillati</taxon>
        <taxon>Bacillota</taxon>
        <taxon>Bacilli</taxon>
        <taxon>Lactobacillales</taxon>
        <taxon>Lactobacillaceae</taxon>
        <taxon>Weissella</taxon>
    </lineage>
</organism>
<evidence type="ECO:0000256" key="2">
    <source>
        <dbReference type="ARBA" id="ARBA00022679"/>
    </source>
</evidence>
<keyword evidence="4 5" id="KW-0804">Transcription</keyword>
<keyword evidence="2 5" id="KW-0808">Transferase</keyword>
<comment type="similarity">
    <text evidence="5">Belongs to the RNA polymerase subunit epsilon family.</text>
</comment>
<comment type="catalytic activity">
    <reaction evidence="5">
        <text>RNA(n) + a ribonucleoside 5'-triphosphate = RNA(n+1) + diphosphate</text>
        <dbReference type="Rhea" id="RHEA:21248"/>
        <dbReference type="Rhea" id="RHEA-COMP:14527"/>
        <dbReference type="Rhea" id="RHEA-COMP:17342"/>
        <dbReference type="ChEBI" id="CHEBI:33019"/>
        <dbReference type="ChEBI" id="CHEBI:61557"/>
        <dbReference type="ChEBI" id="CHEBI:140395"/>
        <dbReference type="EC" id="2.7.7.6"/>
    </reaction>
</comment>
<dbReference type="eggNOG" id="COG5503">
    <property type="taxonomic scope" value="Bacteria"/>
</dbReference>
<evidence type="ECO:0000313" key="6">
    <source>
        <dbReference type="EMBL" id="GAK30342.1"/>
    </source>
</evidence>
<keyword evidence="3 5" id="KW-0548">Nucleotidyltransferase</keyword>
<evidence type="ECO:0000256" key="4">
    <source>
        <dbReference type="ARBA" id="ARBA00023163"/>
    </source>
</evidence>
<dbReference type="Gene3D" id="3.10.20.730">
    <property type="entry name" value="RNAP, epsilon subunit-like"/>
    <property type="match status" value="1"/>
</dbReference>
<dbReference type="HAMAP" id="MF_01553">
    <property type="entry name" value="RNApol_bact_RpoY"/>
    <property type="match status" value="1"/>
</dbReference>
<sequence length="70" mass="8275">MIYKVYYQPTKIQNPKRENTKSLYVDMDSMPSARLAVEQNTAYNVEFIEELSEKALAYEQQNADFKLTEF</sequence>
<dbReference type="GO" id="GO:0003899">
    <property type="term" value="F:DNA-directed RNA polymerase activity"/>
    <property type="evidence" value="ECO:0007669"/>
    <property type="project" value="UniProtKB-UniRule"/>
</dbReference>
<evidence type="ECO:0000313" key="7">
    <source>
        <dbReference type="Proteomes" id="UP000030643"/>
    </source>
</evidence>
<dbReference type="Pfam" id="PF07288">
    <property type="entry name" value="RpoY"/>
    <property type="match status" value="1"/>
</dbReference>
<dbReference type="EMBL" id="DF820485">
    <property type="protein sequence ID" value="GAK30342.1"/>
    <property type="molecule type" value="Genomic_DNA"/>
</dbReference>
<dbReference type="NCBIfam" id="NF010188">
    <property type="entry name" value="PRK13667.1"/>
    <property type="match status" value="1"/>
</dbReference>
<comment type="subunit">
    <text evidence="5">RNAP is composed of a core of 2 alpha, a beta and a beta' subunit. The core is associated with a delta subunit, and at least one of epsilon or omega. When a sigma factor is associated with the core the holoenzyme is formed, which can initiate transcription.</text>
</comment>